<sequence length="42" mass="4434">MRPPGDHRVTFAVVAAAATRLPGRAPAELLMGKLMSQLTKCA</sequence>
<name>A0ABN0QS37_MYCUL</name>
<gene>
    <name evidence="1" type="ORF">I551_6023</name>
</gene>
<reference evidence="1 2" key="1">
    <citation type="submission" date="2014-01" db="EMBL/GenBank/DDBJ databases">
        <authorList>
            <person name="Dobos K."/>
            <person name="Lenaerts A."/>
            <person name="Ordway D."/>
            <person name="DeGroote M.A."/>
            <person name="Parker T."/>
            <person name="Sizemore C."/>
            <person name="Tallon L.J."/>
            <person name="Sadzewicz L.K."/>
            <person name="Sengamalay N."/>
            <person name="Fraser C.M."/>
            <person name="Hine E."/>
            <person name="Shefchek K.A."/>
            <person name="Das S.P."/>
            <person name="Tettelin H."/>
        </authorList>
    </citation>
    <scope>NUCLEOTIDE SEQUENCE [LARGE SCALE GENOMIC DNA]</scope>
    <source>
        <strain evidence="1 2">Harvey</strain>
    </source>
</reference>
<accession>A0ABN0QS37</accession>
<evidence type="ECO:0000313" key="2">
    <source>
        <dbReference type="Proteomes" id="UP000020681"/>
    </source>
</evidence>
<evidence type="ECO:0000313" key="1">
    <source>
        <dbReference type="EMBL" id="EUA87578.1"/>
    </source>
</evidence>
<organism evidence="1 2">
    <name type="scientific">Mycobacterium ulcerans str. Harvey</name>
    <dbReference type="NCBI Taxonomy" id="1299332"/>
    <lineage>
        <taxon>Bacteria</taxon>
        <taxon>Bacillati</taxon>
        <taxon>Actinomycetota</taxon>
        <taxon>Actinomycetes</taxon>
        <taxon>Mycobacteriales</taxon>
        <taxon>Mycobacteriaceae</taxon>
        <taxon>Mycobacterium</taxon>
        <taxon>Mycobacterium ulcerans group</taxon>
    </lineage>
</organism>
<dbReference type="Proteomes" id="UP000020681">
    <property type="component" value="Unassembled WGS sequence"/>
</dbReference>
<protein>
    <submittedName>
        <fullName evidence="1">Uncharacterized protein</fullName>
    </submittedName>
</protein>
<keyword evidence="2" id="KW-1185">Reference proteome</keyword>
<dbReference type="EMBL" id="JAOL01000160">
    <property type="protein sequence ID" value="EUA87578.1"/>
    <property type="molecule type" value="Genomic_DNA"/>
</dbReference>
<comment type="caution">
    <text evidence="1">The sequence shown here is derived from an EMBL/GenBank/DDBJ whole genome shotgun (WGS) entry which is preliminary data.</text>
</comment>
<proteinExistence type="predicted"/>